<feature type="transmembrane region" description="Helical" evidence="3">
    <location>
        <begin position="83"/>
        <end position="102"/>
    </location>
</feature>
<keyword evidence="3" id="KW-0812">Transmembrane</keyword>
<keyword evidence="3" id="KW-1133">Transmembrane helix</keyword>
<dbReference type="Proteomes" id="UP001153387">
    <property type="component" value="Unassembled WGS sequence"/>
</dbReference>
<dbReference type="EMBL" id="JAPDHZ010000004">
    <property type="protein sequence ID" value="MDG0793811.1"/>
    <property type="molecule type" value="Genomic_DNA"/>
</dbReference>
<dbReference type="RefSeq" id="WP_277567537.1">
    <property type="nucleotide sequence ID" value="NZ_JAPDHZ010000004.1"/>
</dbReference>
<evidence type="ECO:0000313" key="5">
    <source>
        <dbReference type="EMBL" id="MDG0793811.1"/>
    </source>
</evidence>
<accession>A0A9X4KKZ9</accession>
<sequence length="162" mass="17329">MNEHPTESLSAYVDQELEAEERRRIEAHLLHCASCASLVDELIDMRSEIAGFYSQLTAPPDLEFKVLSALDGRLAKSAGTSTGLTAVSLVALAALIVLIVMYGATFFKLFSIALQFSLTAAYVLSNVASSIPAVWGAVLPLCAAIFVLSGLSLRRILRSTAP</sequence>
<gene>
    <name evidence="5" type="ORF">OMP38_25555</name>
</gene>
<keyword evidence="6" id="KW-1185">Reference proteome</keyword>
<evidence type="ECO:0000256" key="3">
    <source>
        <dbReference type="SAM" id="Phobius"/>
    </source>
</evidence>
<dbReference type="InterPro" id="IPR041916">
    <property type="entry name" value="Anti_sigma_zinc_sf"/>
</dbReference>
<dbReference type="Gene3D" id="1.10.10.1320">
    <property type="entry name" value="Anti-sigma factor, zinc-finger domain"/>
    <property type="match status" value="1"/>
</dbReference>
<keyword evidence="3" id="KW-0472">Membrane</keyword>
<protein>
    <recommendedName>
        <fullName evidence="2">Anti-sigma-W factor RsiW</fullName>
    </recommendedName>
</protein>
<evidence type="ECO:0000259" key="4">
    <source>
        <dbReference type="Pfam" id="PF13490"/>
    </source>
</evidence>
<reference evidence="5 6" key="1">
    <citation type="submission" date="2022-10" db="EMBL/GenBank/DDBJ databases">
        <title>Comparative genomic analysis of Cohnella hashimotonis sp. nov., isolated from the International Space Station.</title>
        <authorList>
            <person name="Simpson A."/>
            <person name="Venkateswaran K."/>
        </authorList>
    </citation>
    <scope>NUCLEOTIDE SEQUENCE [LARGE SCALE GENOMIC DNA]</scope>
    <source>
        <strain evidence="5 6">DSM 18997</strain>
    </source>
</reference>
<comment type="similarity">
    <text evidence="1">Belongs to the zinc-associated anti-sigma factor (ZAS) superfamily. Anti-sigma-W factor family.</text>
</comment>
<evidence type="ECO:0000256" key="1">
    <source>
        <dbReference type="ARBA" id="ARBA00024353"/>
    </source>
</evidence>
<dbReference type="InterPro" id="IPR027383">
    <property type="entry name" value="Znf_put"/>
</dbReference>
<feature type="transmembrane region" description="Helical" evidence="3">
    <location>
        <begin position="134"/>
        <end position="153"/>
    </location>
</feature>
<feature type="domain" description="Putative zinc-finger" evidence="4">
    <location>
        <begin position="7"/>
        <end position="36"/>
    </location>
</feature>
<evidence type="ECO:0000313" key="6">
    <source>
        <dbReference type="Proteomes" id="UP001153387"/>
    </source>
</evidence>
<dbReference type="Pfam" id="PF13490">
    <property type="entry name" value="zf-HC2"/>
    <property type="match status" value="1"/>
</dbReference>
<proteinExistence type="inferred from homology"/>
<evidence type="ECO:0000256" key="2">
    <source>
        <dbReference type="ARBA" id="ARBA00024438"/>
    </source>
</evidence>
<comment type="caution">
    <text evidence="5">The sequence shown here is derived from an EMBL/GenBank/DDBJ whole genome shotgun (WGS) entry which is preliminary data.</text>
</comment>
<dbReference type="AlphaFoldDB" id="A0A9X4KKZ9"/>
<name>A0A9X4KKZ9_9BACL</name>
<organism evidence="5 6">
    <name type="scientific">Cohnella ginsengisoli</name>
    <dbReference type="NCBI Taxonomy" id="425004"/>
    <lineage>
        <taxon>Bacteria</taxon>
        <taxon>Bacillati</taxon>
        <taxon>Bacillota</taxon>
        <taxon>Bacilli</taxon>
        <taxon>Bacillales</taxon>
        <taxon>Paenibacillaceae</taxon>
        <taxon>Cohnella</taxon>
    </lineage>
</organism>